<protein>
    <submittedName>
        <fullName evidence="2">Uncharacterized protein</fullName>
    </submittedName>
</protein>
<keyword evidence="1" id="KW-0472">Membrane</keyword>
<feature type="transmembrane region" description="Helical" evidence="1">
    <location>
        <begin position="12"/>
        <end position="33"/>
    </location>
</feature>
<feature type="transmembrane region" description="Helical" evidence="1">
    <location>
        <begin position="113"/>
        <end position="137"/>
    </location>
</feature>
<evidence type="ECO:0000313" key="3">
    <source>
        <dbReference type="Proteomes" id="UP000004968"/>
    </source>
</evidence>
<evidence type="ECO:0000313" key="2">
    <source>
        <dbReference type="EMBL" id="EFD00842.1"/>
    </source>
</evidence>
<dbReference type="HOGENOM" id="CLU_144681_0_0_9"/>
<accession>D3ABK0</accession>
<dbReference type="AlphaFoldDB" id="D3ABK0"/>
<feature type="transmembrane region" description="Helical" evidence="1">
    <location>
        <begin position="39"/>
        <end position="57"/>
    </location>
</feature>
<comment type="caution">
    <text evidence="2">The sequence shown here is derived from an EMBL/GenBank/DDBJ whole genome shotgun (WGS) entry which is preliminary data.</text>
</comment>
<name>D3ABK0_9FIRM</name>
<organism evidence="2 3">
    <name type="scientific">Hungatella hathewayi DSM 13479</name>
    <dbReference type="NCBI Taxonomy" id="566550"/>
    <lineage>
        <taxon>Bacteria</taxon>
        <taxon>Bacillati</taxon>
        <taxon>Bacillota</taxon>
        <taxon>Clostridia</taxon>
        <taxon>Lachnospirales</taxon>
        <taxon>Lachnospiraceae</taxon>
        <taxon>Hungatella</taxon>
    </lineage>
</organism>
<dbReference type="EMBL" id="ACIO01000068">
    <property type="protein sequence ID" value="EFD00842.1"/>
    <property type="molecule type" value="Genomic_DNA"/>
</dbReference>
<gene>
    <name evidence="2" type="ORF">CLOSTHATH_00978</name>
</gene>
<evidence type="ECO:0000256" key="1">
    <source>
        <dbReference type="SAM" id="Phobius"/>
    </source>
</evidence>
<dbReference type="Proteomes" id="UP000004968">
    <property type="component" value="Unassembled WGS sequence"/>
</dbReference>
<reference evidence="2 3" key="1">
    <citation type="submission" date="2010-01" db="EMBL/GenBank/DDBJ databases">
        <authorList>
            <person name="Weinstock G."/>
            <person name="Sodergren E."/>
            <person name="Clifton S."/>
            <person name="Fulton L."/>
            <person name="Fulton B."/>
            <person name="Courtney L."/>
            <person name="Fronick C."/>
            <person name="Harrison M."/>
            <person name="Strong C."/>
            <person name="Farmer C."/>
            <person name="Delahaunty K."/>
            <person name="Markovic C."/>
            <person name="Hall O."/>
            <person name="Minx P."/>
            <person name="Tomlinson C."/>
            <person name="Mitreva M."/>
            <person name="Nelson J."/>
            <person name="Hou S."/>
            <person name="Wollam A."/>
            <person name="Pepin K.H."/>
            <person name="Johnson M."/>
            <person name="Bhonagiri V."/>
            <person name="Nash W.E."/>
            <person name="Warren W."/>
            <person name="Chinwalla A."/>
            <person name="Mardis E.R."/>
            <person name="Wilson R.K."/>
        </authorList>
    </citation>
    <scope>NUCLEOTIDE SEQUENCE [LARGE SCALE GENOMIC DNA]</scope>
    <source>
        <strain evidence="2 3">DSM 13479</strain>
    </source>
</reference>
<keyword evidence="1" id="KW-1133">Transmembrane helix</keyword>
<proteinExistence type="predicted"/>
<sequence length="141" mass="15768">MKDVKIYNRKSFLSGLFLALIGLSLLLIGFQFGRKWTDWVLISVDLLIAGGLIIRSFSKQMSAEDKTNEMDERNQLVLLKNSSRAFQLAKYGNLILAGGCFIAAKVANLESLIFVGSGLMLAFALSLFSDILTFIYYDRKI</sequence>
<keyword evidence="1" id="KW-0812">Transmembrane</keyword>